<evidence type="ECO:0000313" key="3">
    <source>
        <dbReference type="Proteomes" id="UP000036908"/>
    </source>
</evidence>
<dbReference type="PATRIC" id="fig|1566026.4.peg.3380"/>
<keyword evidence="3" id="KW-1185">Reference proteome</keyword>
<dbReference type="Proteomes" id="UP000036908">
    <property type="component" value="Unassembled WGS sequence"/>
</dbReference>
<dbReference type="AlphaFoldDB" id="A0A0L8ALV5"/>
<gene>
    <name evidence="2" type="ORF">OB69_07730</name>
</gene>
<proteinExistence type="predicted"/>
<name>A0A0L8ALV5_9BACT</name>
<accession>A0A0L8ALV5</accession>
<comment type="caution">
    <text evidence="2">The sequence shown here is derived from an EMBL/GenBank/DDBJ whole genome shotgun (WGS) entry which is preliminary data.</text>
</comment>
<evidence type="ECO:0000259" key="1">
    <source>
        <dbReference type="SMART" id="SM00953"/>
    </source>
</evidence>
<dbReference type="SMART" id="SM00953">
    <property type="entry name" value="RES"/>
    <property type="match status" value="1"/>
</dbReference>
<sequence length="156" mass="17847">MLVYRISKQIYANDLSGTGAGLYGGRWNPKGVSLVYTAGSTSLACLEYLVHNFHVMEKQEICLSEIFVADDSSIEEVSLNDLPADWQTKKYTPLSTQKIGFNFFHRAEAYLLKVPSAIVPNEFNLLLNPSHKFHRETYIFNQITPFSFDERLFSKR</sequence>
<dbReference type="OrthoDB" id="9789501at2"/>
<evidence type="ECO:0000313" key="2">
    <source>
        <dbReference type="EMBL" id="KOF03192.1"/>
    </source>
</evidence>
<reference evidence="3" key="1">
    <citation type="submission" date="2014-11" db="EMBL/GenBank/DDBJ databases">
        <title>Genome sequencing of Roseivirga sp. D-25.</title>
        <authorList>
            <person name="Selvaratnam C."/>
            <person name="Thevarajoo S."/>
            <person name="Goh K.M."/>
            <person name="Eee R."/>
            <person name="Chan K.-G."/>
            <person name="Chong C.S."/>
        </authorList>
    </citation>
    <scope>NUCLEOTIDE SEQUENCE [LARGE SCALE GENOMIC DNA]</scope>
    <source>
        <strain evidence="3">D-25</strain>
    </source>
</reference>
<organism evidence="2 3">
    <name type="scientific">Roseivirga seohaensis subsp. aquiponti</name>
    <dbReference type="NCBI Taxonomy" id="1566026"/>
    <lineage>
        <taxon>Bacteria</taxon>
        <taxon>Pseudomonadati</taxon>
        <taxon>Bacteroidota</taxon>
        <taxon>Cytophagia</taxon>
        <taxon>Cytophagales</taxon>
        <taxon>Roseivirgaceae</taxon>
        <taxon>Roseivirga</taxon>
    </lineage>
</organism>
<dbReference type="Pfam" id="PF08808">
    <property type="entry name" value="RES"/>
    <property type="match status" value="1"/>
</dbReference>
<dbReference type="RefSeq" id="WP_053223131.1">
    <property type="nucleotide sequence ID" value="NZ_JSVA01000008.1"/>
</dbReference>
<feature type="domain" description="RES" evidence="1">
    <location>
        <begin position="14"/>
        <end position="138"/>
    </location>
</feature>
<dbReference type="InterPro" id="IPR014914">
    <property type="entry name" value="RES_dom"/>
</dbReference>
<dbReference type="EMBL" id="JSVA01000008">
    <property type="protein sequence ID" value="KOF03192.1"/>
    <property type="molecule type" value="Genomic_DNA"/>
</dbReference>
<protein>
    <recommendedName>
        <fullName evidence="1">RES domain-containing protein</fullName>
    </recommendedName>
</protein>